<evidence type="ECO:0000313" key="2">
    <source>
        <dbReference type="Proteomes" id="UP001595616"/>
    </source>
</evidence>
<sequence length="125" mass="13792">MRTVKFILLFILTGVSCKKTEIITQTLIPCDCKGLPIIIERKGVKGIIMFPNNPKDSYGILIPEFGGGDISPYFSVCNDSIFTNLIKIKKIADSTIVKVDGGVIDRDAPCPNKMAFRISNLEKVK</sequence>
<dbReference type="RefSeq" id="WP_379834351.1">
    <property type="nucleotide sequence ID" value="NZ_JBHRYQ010000001.1"/>
</dbReference>
<gene>
    <name evidence="1" type="ORF">ACFOOI_01810</name>
</gene>
<comment type="caution">
    <text evidence="1">The sequence shown here is derived from an EMBL/GenBank/DDBJ whole genome shotgun (WGS) entry which is preliminary data.</text>
</comment>
<dbReference type="PROSITE" id="PS51257">
    <property type="entry name" value="PROKAR_LIPOPROTEIN"/>
    <property type="match status" value="1"/>
</dbReference>
<accession>A0ABV7YTL5</accession>
<reference evidence="2" key="1">
    <citation type="journal article" date="2019" name="Int. J. Syst. Evol. Microbiol.">
        <title>The Global Catalogue of Microorganisms (GCM) 10K type strain sequencing project: providing services to taxonomists for standard genome sequencing and annotation.</title>
        <authorList>
            <consortium name="The Broad Institute Genomics Platform"/>
            <consortium name="The Broad Institute Genome Sequencing Center for Infectious Disease"/>
            <person name="Wu L."/>
            <person name="Ma J."/>
        </authorList>
    </citation>
    <scope>NUCLEOTIDE SEQUENCE [LARGE SCALE GENOMIC DNA]</scope>
    <source>
        <strain evidence="2">CECT 7956</strain>
    </source>
</reference>
<proteinExistence type="predicted"/>
<dbReference type="Proteomes" id="UP001595616">
    <property type="component" value="Unassembled WGS sequence"/>
</dbReference>
<organism evidence="1 2">
    <name type="scientific">Lacihabitans lacunae</name>
    <dbReference type="NCBI Taxonomy" id="1028214"/>
    <lineage>
        <taxon>Bacteria</taxon>
        <taxon>Pseudomonadati</taxon>
        <taxon>Bacteroidota</taxon>
        <taxon>Cytophagia</taxon>
        <taxon>Cytophagales</taxon>
        <taxon>Leadbetterellaceae</taxon>
        <taxon>Lacihabitans</taxon>
    </lineage>
</organism>
<name>A0ABV7YTL5_9BACT</name>
<keyword evidence="2" id="KW-1185">Reference proteome</keyword>
<protein>
    <recommendedName>
        <fullName evidence="3">Lipoprotein</fullName>
    </recommendedName>
</protein>
<evidence type="ECO:0000313" key="1">
    <source>
        <dbReference type="EMBL" id="MFC3809377.1"/>
    </source>
</evidence>
<evidence type="ECO:0008006" key="3">
    <source>
        <dbReference type="Google" id="ProtNLM"/>
    </source>
</evidence>
<dbReference type="EMBL" id="JBHRYQ010000001">
    <property type="protein sequence ID" value="MFC3809377.1"/>
    <property type="molecule type" value="Genomic_DNA"/>
</dbReference>